<keyword evidence="2" id="KW-1185">Reference proteome</keyword>
<accession>A0AAP0F756</accession>
<gene>
    <name evidence="1" type="ORF">Scep_021986</name>
</gene>
<dbReference type="AlphaFoldDB" id="A0AAP0F756"/>
<evidence type="ECO:0000313" key="2">
    <source>
        <dbReference type="Proteomes" id="UP001419268"/>
    </source>
</evidence>
<protein>
    <submittedName>
        <fullName evidence="1">Uncharacterized protein</fullName>
    </submittedName>
</protein>
<name>A0AAP0F756_9MAGN</name>
<sequence length="54" mass="6138">MEVTSTISSLEGLWPFRPRKSEKQQVCDALRCFGPHARYADVFNELIALADRPS</sequence>
<evidence type="ECO:0000313" key="1">
    <source>
        <dbReference type="EMBL" id="KAK9105142.1"/>
    </source>
</evidence>
<dbReference type="EMBL" id="JBBNAG010000009">
    <property type="protein sequence ID" value="KAK9105142.1"/>
    <property type="molecule type" value="Genomic_DNA"/>
</dbReference>
<comment type="caution">
    <text evidence="1">The sequence shown here is derived from an EMBL/GenBank/DDBJ whole genome shotgun (WGS) entry which is preliminary data.</text>
</comment>
<proteinExistence type="predicted"/>
<dbReference type="Proteomes" id="UP001419268">
    <property type="component" value="Unassembled WGS sequence"/>
</dbReference>
<organism evidence="1 2">
    <name type="scientific">Stephania cephalantha</name>
    <dbReference type="NCBI Taxonomy" id="152367"/>
    <lineage>
        <taxon>Eukaryota</taxon>
        <taxon>Viridiplantae</taxon>
        <taxon>Streptophyta</taxon>
        <taxon>Embryophyta</taxon>
        <taxon>Tracheophyta</taxon>
        <taxon>Spermatophyta</taxon>
        <taxon>Magnoliopsida</taxon>
        <taxon>Ranunculales</taxon>
        <taxon>Menispermaceae</taxon>
        <taxon>Menispermoideae</taxon>
        <taxon>Cissampelideae</taxon>
        <taxon>Stephania</taxon>
    </lineage>
</organism>
<reference evidence="1 2" key="1">
    <citation type="submission" date="2024-01" db="EMBL/GenBank/DDBJ databases">
        <title>Genome assemblies of Stephania.</title>
        <authorList>
            <person name="Yang L."/>
        </authorList>
    </citation>
    <scope>NUCLEOTIDE SEQUENCE [LARGE SCALE GENOMIC DNA]</scope>
    <source>
        <strain evidence="1">JXDWG</strain>
        <tissue evidence="1">Leaf</tissue>
    </source>
</reference>